<keyword evidence="6" id="KW-0931">ER-Golgi transport</keyword>
<dbReference type="GO" id="GO:0015031">
    <property type="term" value="P:protein transport"/>
    <property type="evidence" value="ECO:0007669"/>
    <property type="project" value="UniProtKB-KW"/>
</dbReference>
<evidence type="ECO:0000313" key="12">
    <source>
        <dbReference type="EMBL" id="CAD8089697.1"/>
    </source>
</evidence>
<keyword evidence="7" id="KW-0653">Protein transport</keyword>
<evidence type="ECO:0000256" key="11">
    <source>
        <dbReference type="SAM" id="Phobius"/>
    </source>
</evidence>
<evidence type="ECO:0000256" key="3">
    <source>
        <dbReference type="ARBA" id="ARBA00022448"/>
    </source>
</evidence>
<keyword evidence="13" id="KW-1185">Reference proteome</keyword>
<evidence type="ECO:0000256" key="4">
    <source>
        <dbReference type="ARBA" id="ARBA00022692"/>
    </source>
</evidence>
<feature type="transmembrane region" description="Helical" evidence="11">
    <location>
        <begin position="95"/>
        <end position="115"/>
    </location>
</feature>
<proteinExistence type="inferred from homology"/>
<evidence type="ECO:0008006" key="14">
    <source>
        <dbReference type="Google" id="ProtNLM"/>
    </source>
</evidence>
<accession>A0A8S1N9L5</accession>
<feature type="transmembrane region" description="Helical" evidence="11">
    <location>
        <begin position="187"/>
        <end position="209"/>
    </location>
</feature>
<comment type="subcellular location">
    <subcellularLocation>
        <location evidence="1">Endoplasmic reticulum membrane</location>
        <topology evidence="1">Multi-pass membrane protein</topology>
    </subcellularLocation>
</comment>
<keyword evidence="9 11" id="KW-0472">Membrane</keyword>
<evidence type="ECO:0000256" key="10">
    <source>
        <dbReference type="ARBA" id="ARBA00023170"/>
    </source>
</evidence>
<evidence type="ECO:0000256" key="1">
    <source>
        <dbReference type="ARBA" id="ARBA00004477"/>
    </source>
</evidence>
<keyword evidence="3" id="KW-0813">Transport</keyword>
<protein>
    <recommendedName>
        <fullName evidence="14">ER lumen protein retaining receptor</fullName>
    </recommendedName>
</protein>
<dbReference type="GO" id="GO:0006621">
    <property type="term" value="P:protein retention in ER lumen"/>
    <property type="evidence" value="ECO:0007669"/>
    <property type="project" value="InterPro"/>
</dbReference>
<evidence type="ECO:0000256" key="9">
    <source>
        <dbReference type="ARBA" id="ARBA00023136"/>
    </source>
</evidence>
<keyword evidence="4 11" id="KW-0812">Transmembrane</keyword>
<evidence type="ECO:0000256" key="5">
    <source>
        <dbReference type="ARBA" id="ARBA00022824"/>
    </source>
</evidence>
<reference evidence="12" key="1">
    <citation type="submission" date="2021-01" db="EMBL/GenBank/DDBJ databases">
        <authorList>
            <consortium name="Genoscope - CEA"/>
            <person name="William W."/>
        </authorList>
    </citation>
    <scope>NUCLEOTIDE SEQUENCE</scope>
</reference>
<keyword evidence="5" id="KW-0256">Endoplasmic reticulum</keyword>
<dbReference type="InterPro" id="IPR000133">
    <property type="entry name" value="ER_ret_rcpt"/>
</dbReference>
<dbReference type="Pfam" id="PF00810">
    <property type="entry name" value="ER_lumen_recept"/>
    <property type="match status" value="1"/>
</dbReference>
<comment type="caution">
    <text evidence="12">The sequence shown here is derived from an EMBL/GenBank/DDBJ whole genome shotgun (WGS) entry which is preliminary data.</text>
</comment>
<dbReference type="GO" id="GO:0016192">
    <property type="term" value="P:vesicle-mediated transport"/>
    <property type="evidence" value="ECO:0007669"/>
    <property type="project" value="UniProtKB-KW"/>
</dbReference>
<dbReference type="AlphaFoldDB" id="A0A8S1N9L5"/>
<keyword evidence="8 11" id="KW-1133">Transmembrane helix</keyword>
<evidence type="ECO:0000256" key="2">
    <source>
        <dbReference type="ARBA" id="ARBA00010120"/>
    </source>
</evidence>
<evidence type="ECO:0000313" key="13">
    <source>
        <dbReference type="Proteomes" id="UP000688137"/>
    </source>
</evidence>
<feature type="transmembrane region" description="Helical" evidence="11">
    <location>
        <begin position="6"/>
        <end position="23"/>
    </location>
</feature>
<dbReference type="OMA" id="VRIAFWI"/>
<feature type="transmembrane region" description="Helical" evidence="11">
    <location>
        <begin position="59"/>
        <end position="83"/>
    </location>
</feature>
<evidence type="ECO:0000256" key="8">
    <source>
        <dbReference type="ARBA" id="ARBA00022989"/>
    </source>
</evidence>
<dbReference type="PANTHER" id="PTHR10585">
    <property type="entry name" value="ER LUMEN PROTEIN RETAINING RECEPTOR"/>
    <property type="match status" value="1"/>
</dbReference>
<name>A0A8S1N9L5_PARPR</name>
<comment type="similarity">
    <text evidence="2">Belongs to the ERD2 family.</text>
</comment>
<feature type="transmembrane region" description="Helical" evidence="11">
    <location>
        <begin position="35"/>
        <end position="53"/>
    </location>
</feature>
<gene>
    <name evidence="12" type="ORF">PPRIM_AZ9-3.1.T0840070</name>
</gene>
<dbReference type="Proteomes" id="UP000688137">
    <property type="component" value="Unassembled WGS sequence"/>
</dbReference>
<evidence type="ECO:0000256" key="7">
    <source>
        <dbReference type="ARBA" id="ARBA00022927"/>
    </source>
</evidence>
<feature type="transmembrane region" description="Helical" evidence="11">
    <location>
        <begin position="127"/>
        <end position="147"/>
    </location>
</feature>
<sequence>MDLILIIFTLGYLVQHAGAYFLIKYINEKKNIQGLALETQVMYFIGAVMRILYISDTRLLSFFLIWIELVISIVLSAYIFYLFHKYRHTRFHQISNPYFSYQTIIPICLVLSFFFHPGTKNENYFTVQMFVSMSMFIEACGLLPQIYVSKKIGSIEADISKYLVAMGFSRLLRLVFWVMNYMAGEKFVYLILADVIHTVIIADIMFLWVKDKQKGAILI</sequence>
<keyword evidence="10" id="KW-0675">Receptor</keyword>
<evidence type="ECO:0000256" key="6">
    <source>
        <dbReference type="ARBA" id="ARBA00022892"/>
    </source>
</evidence>
<organism evidence="12 13">
    <name type="scientific">Paramecium primaurelia</name>
    <dbReference type="NCBI Taxonomy" id="5886"/>
    <lineage>
        <taxon>Eukaryota</taxon>
        <taxon>Sar</taxon>
        <taxon>Alveolata</taxon>
        <taxon>Ciliophora</taxon>
        <taxon>Intramacronucleata</taxon>
        <taxon>Oligohymenophorea</taxon>
        <taxon>Peniculida</taxon>
        <taxon>Parameciidae</taxon>
        <taxon>Paramecium</taxon>
    </lineage>
</organism>
<dbReference type="EMBL" id="CAJJDM010000087">
    <property type="protein sequence ID" value="CAD8089697.1"/>
    <property type="molecule type" value="Genomic_DNA"/>
</dbReference>
<dbReference type="GO" id="GO:0046923">
    <property type="term" value="F:ER retention sequence binding"/>
    <property type="evidence" value="ECO:0007669"/>
    <property type="project" value="InterPro"/>
</dbReference>
<dbReference type="GO" id="GO:0005789">
    <property type="term" value="C:endoplasmic reticulum membrane"/>
    <property type="evidence" value="ECO:0007669"/>
    <property type="project" value="UniProtKB-SubCell"/>
</dbReference>